<feature type="repeat" description="Xin" evidence="9">
    <location>
        <begin position="1054"/>
        <end position="1069"/>
    </location>
</feature>
<dbReference type="PROSITE" id="PS50023">
    <property type="entry name" value="LIM_DOMAIN_2"/>
    <property type="match status" value="1"/>
</dbReference>
<evidence type="ECO:0000259" key="12">
    <source>
        <dbReference type="PROSITE" id="PS50023"/>
    </source>
</evidence>
<feature type="repeat" description="Xin" evidence="9">
    <location>
        <begin position="911"/>
        <end position="926"/>
    </location>
</feature>
<feature type="repeat" description="Xin" evidence="9">
    <location>
        <begin position="1524"/>
        <end position="1539"/>
    </location>
</feature>
<feature type="compositionally biased region" description="Polar residues" evidence="11">
    <location>
        <begin position="271"/>
        <end position="285"/>
    </location>
</feature>
<feature type="repeat" description="Xin" evidence="9">
    <location>
        <begin position="1311"/>
        <end position="1326"/>
    </location>
</feature>
<comment type="similarity">
    <text evidence="9">Belongs to the Xin family.</text>
</comment>
<feature type="repeat" description="Xin" evidence="9">
    <location>
        <begin position="1238"/>
        <end position="1253"/>
    </location>
</feature>
<evidence type="ECO:0000256" key="11">
    <source>
        <dbReference type="SAM" id="MobiDB-lite"/>
    </source>
</evidence>
<feature type="repeat" description="Xin" evidence="9">
    <location>
        <begin position="806"/>
        <end position="821"/>
    </location>
</feature>
<feature type="compositionally biased region" description="Basic and acidic residues" evidence="11">
    <location>
        <begin position="14"/>
        <end position="33"/>
    </location>
</feature>
<gene>
    <name evidence="13" type="ORF">MRATA1EN1_LOCUS4892</name>
</gene>
<evidence type="ECO:0000256" key="10">
    <source>
        <dbReference type="SAM" id="Coils"/>
    </source>
</evidence>
<feature type="repeat" description="Xin" evidence="9">
    <location>
        <begin position="1199"/>
        <end position="1214"/>
    </location>
</feature>
<feature type="compositionally biased region" description="Pro residues" evidence="11">
    <location>
        <begin position="2352"/>
        <end position="2362"/>
    </location>
</feature>
<feature type="repeat" description="Xin" evidence="9">
    <location>
        <begin position="1349"/>
        <end position="1364"/>
    </location>
</feature>
<keyword evidence="2 8" id="KW-0479">Metal-binding</keyword>
<feature type="region of interest" description="Disordered" evidence="11">
    <location>
        <begin position="2382"/>
        <end position="2523"/>
    </location>
</feature>
<keyword evidence="7 9" id="KW-0009">Actin-binding</keyword>
<feature type="compositionally biased region" description="Basic and acidic residues" evidence="11">
    <location>
        <begin position="3113"/>
        <end position="3134"/>
    </location>
</feature>
<dbReference type="PROSITE" id="PS51389">
    <property type="entry name" value="XIN"/>
    <property type="match status" value="26"/>
</dbReference>
<feature type="region of interest" description="Disordered" evidence="11">
    <location>
        <begin position="3065"/>
        <end position="3164"/>
    </location>
</feature>
<feature type="compositionally biased region" description="Basic and acidic residues" evidence="11">
    <location>
        <begin position="390"/>
        <end position="404"/>
    </location>
</feature>
<comment type="domain">
    <text evidence="9">Xin repeats bind F-actin.</text>
</comment>
<keyword evidence="4 8" id="KW-0862">Zinc</keyword>
<feature type="repeat" description="Xin" evidence="9">
    <location>
        <begin position="652"/>
        <end position="667"/>
    </location>
</feature>
<feature type="compositionally biased region" description="Polar residues" evidence="11">
    <location>
        <begin position="2855"/>
        <end position="2865"/>
    </location>
</feature>
<feature type="repeat" description="Xin" evidence="9">
    <location>
        <begin position="540"/>
        <end position="555"/>
    </location>
</feature>
<protein>
    <recommendedName>
        <fullName evidence="12">LIM zinc-binding domain-containing protein</fullName>
    </recommendedName>
</protein>
<feature type="region of interest" description="Disordered" evidence="11">
    <location>
        <begin position="2539"/>
        <end position="2564"/>
    </location>
</feature>
<feature type="repeat" description="Xin" evidence="9">
    <location>
        <begin position="1451"/>
        <end position="1466"/>
    </location>
</feature>
<feature type="repeat" description="Xin" evidence="9">
    <location>
        <begin position="768"/>
        <end position="783"/>
    </location>
</feature>
<feature type="region of interest" description="Disordered" evidence="11">
    <location>
        <begin position="1"/>
        <end position="63"/>
    </location>
</feature>
<feature type="repeat" description="Xin" evidence="9">
    <location>
        <begin position="1489"/>
        <end position="1504"/>
    </location>
</feature>
<name>A0ABN8Y4M7_RANTA</name>
<dbReference type="CDD" id="cd09442">
    <property type="entry name" value="LIM_Eplin_like"/>
    <property type="match status" value="1"/>
</dbReference>
<feature type="compositionally biased region" description="Basic and acidic residues" evidence="11">
    <location>
        <begin position="2418"/>
        <end position="2433"/>
    </location>
</feature>
<feature type="region of interest" description="Disordered" evidence="11">
    <location>
        <begin position="266"/>
        <end position="316"/>
    </location>
</feature>
<feature type="repeat" description="Xin" evidence="9">
    <location>
        <begin position="690"/>
        <end position="705"/>
    </location>
</feature>
<dbReference type="SUPFAM" id="SSF57716">
    <property type="entry name" value="Glucocorticoid receptor-like (DNA-binding domain)"/>
    <property type="match status" value="2"/>
</dbReference>
<feature type="repeat" description="Xin" evidence="9">
    <location>
        <begin position="874"/>
        <end position="889"/>
    </location>
</feature>
<reference evidence="13" key="1">
    <citation type="submission" date="2023-04" db="EMBL/GenBank/DDBJ databases">
        <authorList>
            <consortium name="ELIXIR-Norway"/>
        </authorList>
    </citation>
    <scope>NUCLEOTIDE SEQUENCE [LARGE SCALE GENOMIC DNA]</scope>
</reference>
<feature type="region of interest" description="Disordered" evidence="11">
    <location>
        <begin position="2329"/>
        <end position="2363"/>
    </location>
</feature>
<evidence type="ECO:0000256" key="6">
    <source>
        <dbReference type="ARBA" id="ARBA00023038"/>
    </source>
</evidence>
<feature type="compositionally biased region" description="Polar residues" evidence="11">
    <location>
        <begin position="436"/>
        <end position="447"/>
    </location>
</feature>
<dbReference type="InterPro" id="IPR001781">
    <property type="entry name" value="Znf_LIM"/>
</dbReference>
<feature type="repeat" description="Xin" evidence="9">
    <location>
        <begin position="575"/>
        <end position="590"/>
    </location>
</feature>
<dbReference type="PROSITE" id="PS00478">
    <property type="entry name" value="LIM_DOMAIN_1"/>
    <property type="match status" value="1"/>
</dbReference>
<evidence type="ECO:0000313" key="14">
    <source>
        <dbReference type="Proteomes" id="UP001176941"/>
    </source>
</evidence>
<feature type="coiled-coil region" evidence="10">
    <location>
        <begin position="1915"/>
        <end position="1942"/>
    </location>
</feature>
<feature type="region of interest" description="Disordered" evidence="11">
    <location>
        <begin position="2133"/>
        <end position="2157"/>
    </location>
</feature>
<feature type="compositionally biased region" description="Polar residues" evidence="11">
    <location>
        <begin position="293"/>
        <end position="304"/>
    </location>
</feature>
<feature type="compositionally biased region" description="Low complexity" evidence="11">
    <location>
        <begin position="407"/>
        <end position="421"/>
    </location>
</feature>
<feature type="compositionally biased region" description="Basic and acidic residues" evidence="11">
    <location>
        <begin position="3728"/>
        <end position="3757"/>
    </location>
</feature>
<keyword evidence="10" id="KW-0175">Coiled coil</keyword>
<feature type="compositionally biased region" description="Basic and acidic residues" evidence="11">
    <location>
        <begin position="136"/>
        <end position="145"/>
    </location>
</feature>
<feature type="repeat" description="Xin" evidence="9">
    <location>
        <begin position="1016"/>
        <end position="1031"/>
    </location>
</feature>
<sequence length="4035" mass="458103">MFPMQKGSLNLLRQKWESSDYQKSEYSPRDSRCRLFQPQENKLLEPEEEVASTPGPPDPPNLLRSVREEILSAEPEEKCPEDKSDYSGDYGQLEVLKEDSLSGRHRIERFSIALDELRSVFEAPRSGDRQAGPAEYSRKEVEIERNLCSPTFKSHPGSQSDDSVKDSGKKDKETPFDKISSESGHSHIFEETAGPIKPASGFAEETAAQSKRVSDLQEVVSLKERMARYQAAVSRGDCRSFSANMLEESEMCTVPGGLARVKKQFEKDKTASSSNTFTQYQYQRQNRSEQEVIRSSQVDISRSSQEMERNEPEISEAHKIDVLGTEMVSHLEKHTEEINQDSQLHQYVQETVIDTPEDEEIPKVSTKFLKEQFEKSVQEKVLYSDKELTPAKQTKIESESEETLKPSSIVGTSSTSYTSTSQRKETSATRYRDHSTTSSTLAQINATPSEKTEEFPPPPPNMLQPPVDVTAFSQSPELPSPPRIPPVPKELYSKQRNLYELNRLYKHIHPELRKNLEKDYISEVSEIVSRQVNAGSSVSADVQQARYVFENTNDSSQKGLNTEREHLEWDEILKGEVQSMRWIFENQPLDSINNGSPDEDNISKGIADQEIIAGGDVKYTTWMFETQPIDTLGDHSSGTEEHAEKIPELARGDVHTARWMFETKPLDSMNKLHQSQEESIATAIKDITGGDVKTVRYMFETQHLDQLGQLHSVDEMHLLQLRSELKEIKGNVKRSIKCFETQPLYVIRDGSGQMLEIKTVHREDVEKGDVRTARWMFETQPLDTINKDITEIKVIRGISMEENVKGGVSRAKWLFETQPLEKIKEETEKVIVEKETVIGTDVSKKCWMFETQPLDILKEVPDADHLKSEEIIGGDVQTTKQLFETLPIEALKDSPDVGKLQKITASEEEKGDVRHQKWIFETQPLEEIREDKKEYIRTVKLEEVDRGDVRNYTHIFESNNLIKFDASHKIEVEGVTRGAVELNKSLFETTPLYAIQDHLGKYHQVKTVQQEEILRGDVRSCRWLFETRPIDQFDESIHKYQIIRGISAQEIQTGNVKSAKWLFETQPLDSIKHFSNTEEVESKTEQVTDIVKGDVKTCRWLFETQPMESLYEKVSLMTGSEEIHKGDVKACTWLFETQPLDTIKDDSEATVKLQTVKQEEIHGGDVRTTCFLFETENLDSIQGEEGKEIKAMEMDIQAGDVSSMRHKFESQSLDSISSGSEEVLRKIKTLKTEDIQKGNVLNCRWLFENQPIDMIKESQEGNELVKTVTDIQGGNVRKGCFIFETFSLDEIKEESEYISTKKTITEEVIKGNVKSYRMLFETQPLYAIQDREGFYHEVTTVKKEEVIHGDVRGTRWLFETKPLDSINESETVYVIKSVTQEDIQKGAVSSVRYRFETQPLDQIAKESCDIVPTVDCIQGGDVRTSKQFFESENVDKNTYVRTVSVNEIQKGNVKTSTWLFETHTLDELRGEGSEYENIRTVTQEDMQKGDVKQAVWLFENQTLDSIKEADESITKITKEEIPPADVKTTTWLFETTPLHKFTESRVEKVEIIGKSIKETLGELYSQKVIKAPGIIVEADEVGDVRMAKYKLMNQASPEIQKEEIVKVDLRNIMVNLLSKRDCKKREIVVSEEEKGNVNLTKTQLLNRSTEFHAEKEETVSGDVQQAIKNLFSEERSVKKGILIQEDERGDINMTIYCLLHENAGDTIKREEVVGGDVKRTIHNLLSSISNNKISERAKIDASERGNVQFFTTCIETGALDYLRQLQTDSNEILTGRKQEKEEEIIGGDVEGTKLLLKRRSQVERTVNETDIIPGDVHNTVKVFLTEPQNTSCKLPKEEIIKGDVKSTLNSLSQAVSQKTVAKTEEIIKGDMLTTLKSLKESSQKWKNSKQPDVIPGDIEKAIECLEKTAHTRTEILKKELILDDLEASLRNLKETQRTFKEVNKSAVKDDVQTVMAGSKEEQKAGIHQVTVQRDKKSILQPRPGPFEPAARWQEGTDVLNQATDKSCHGDLMEERNEVNLPKAPKGTVKIVIDREQNNDALEKNLRKLSNSHQVGIWTDNTTEQHLRDEHASGQLTSTVSVREHRKTKGSETAREQKEAVFWQSTDKTFGKQQTDTCELRNDHRKIEIFPVKSPKNTKNTKPSMDTQSPRPGVTQGPVYKMAGETCAVSEDFQKQTLLKQEKQYSNKDIMKKNVTPQPGWQTLPVNQDMSNVTEMKVSQKSHNQLKATDKKQTDSHLKNQDFLMKTNTSKDLKMAMEMSFNPVKFNPENNAKENEFPLPPPSPPPPLPSNASSEIEFPLPPPPPLTMLPEKNVFPPSLSTEKIQAEFENFPGLPLPPPPEDEKFERECLSMFPPPPPPPPAPTLKLAHLLSSSVQEKRNGTFIQHSQEEASSSQAKVITGKSGGRLPPPILPKPKFPKKIEDIENHSSPKVDLENSLPDTECKMSPSKDQKRVIMATSSEHIETKQNVSSKSLDKRKQLSMDSTRSFSQAVPESSPPNKKPIAPLIKSHSFPAGSGQQSPKPYMRKFKTPLMIAEEKYRQQREELEKQRQGSSGYNIVRTESQNQNVSELKKEMLLQKPTEEVPLTGMDSEVIVAQTNTVSQSLSQELGVCTDNQLSTTPAVTLSVKGFQHVPATLGGKDTMKKEVLQSSKDMIQSKSACEIKQSKQECRTQQTQQKHLEQLHLPESKPVSPSFKVKTIKVPILDHKLNETNHSYESHKKQSEVDIQTVTKQQYQETERTEARIEGSSNKQSVTEKYYHLPAKEKRVTIQLPTETTGKSHESKLNIAHEKQREFRESESGKLLRSEETIQGPPMIGPKKESLIVETKQEHLNKSAQKVVEQKVAEARLDSQTQNFQQTHTQSFESQAEHKKLPQPNNNLQEEKYLGVKGIQQKQVFSNTKESKQEITQNKSLFSSAKESQQDDGKRAVNVLEFLRKREELQQILSRVKEFEAEPDKNGLKTFQTLLNSIPVWLLSEEKREYGVRIAMENNIEKIKEEITHIKTQAEDMLVSCENTIQTAMISSKAGKQRNKATSLNETLSKVSNANVSYNKNIQQKENTIVEKAEHHQVATRQETTAHQVKTHQEIKLDDAKVPPPSLKTRPPSPTFITIESTARRTETSPKDELSQSPKKDSSAEPSPRPSQPTRILGANTSPSPPKSRSEQLVKLKDTTAKLSRGIIPCSSITPVPIVEKRSEIITSPATLRRQIKIEARGRDSPPTITIPITVNHADSGSFKESMEAQEEVRKVEKRSTYVHKDGVNSAKDVVPDTESFDAVEIIRKVEGPCLSEHTQRYEAANRTVETAENFMSDHENEINRWFRGFEDGLSFDTQSNRRVYVNGEANHNIKQESRSFCKEEFGLTSSESTSFTGFSHSRPGELQEMMPIKLPSIRSETRSRSEHFSGVDAFESQVVGSKTTVSSSHGSEAGRSRFDFKHAPPTYEDVIAGHILDVSDSPKELRRNFQQTWQESERVFENLGYATSDASATEMETTFQEESAFIRDKEVCILCQKTVYPMECLVADRQSFHKSCFRCHHCNSKLSLGNYASLHGQIYCKPHFKQLFKSKGNYDEGFGHKQHKDRWKCKNQGSSVDFSPNEEPNMCKNNVENIPMLGELNKHLDAGNSEGQRDDLKKCRKRGKLKIIWPPSREIPKKTFPLEEEFKISKPKWPPEMTSPTSAEFKSGSLIEHMKTVENKGQERDNISFLQPCLQSIHMCQKEDITGIKEMETYEARKEKKEGNKDVQDKVNEAEDTKNKRKSEMDLNDNNNAVVQSAEKEKNEKANEADGAEVLQVTNTDAEVVPENRKENLNKNNNNNYVAASYLNNCRQKTSILEFPNLLPLSTEAYYTANEYQIENLENASKLSELLGIFESEKTYSGNVLAMTLERQTDRATAGRPVQSVPRSGLNDGKSSMPSSETNIFNIKGNHSNNKNLHFFFLNTVKIAAFSKRNENIFKHNLIDSVDHIKNMPCSYLRALGKDIKHHWHGQTIEAAHVKGDTDFDAPSCEFTGKPPFPRVEVQSEQLTVEEQIKRNRHYSDTE</sequence>
<evidence type="ECO:0000256" key="5">
    <source>
        <dbReference type="ARBA" id="ARBA00022949"/>
    </source>
</evidence>
<evidence type="ECO:0000256" key="2">
    <source>
        <dbReference type="ARBA" id="ARBA00022723"/>
    </source>
</evidence>
<keyword evidence="5" id="KW-0965">Cell junction</keyword>
<feature type="compositionally biased region" description="Basic and acidic residues" evidence="11">
    <location>
        <begin position="305"/>
        <end position="316"/>
    </location>
</feature>
<dbReference type="Pfam" id="PF08043">
    <property type="entry name" value="Xin"/>
    <property type="match status" value="17"/>
</dbReference>
<feature type="compositionally biased region" description="Pro residues" evidence="11">
    <location>
        <begin position="2277"/>
        <end position="2288"/>
    </location>
</feature>
<dbReference type="InterPro" id="IPR012510">
    <property type="entry name" value="Actin-binding_Xin_repeat"/>
</dbReference>
<feature type="compositionally biased region" description="Polar residues" evidence="11">
    <location>
        <begin position="2480"/>
        <end position="2492"/>
    </location>
</feature>
<feature type="repeat" description="Xin" evidence="9">
    <location>
        <begin position="1386"/>
        <end position="1401"/>
    </location>
</feature>
<feature type="compositionally biased region" description="Polar residues" evidence="11">
    <location>
        <begin position="2134"/>
        <end position="2149"/>
    </location>
</feature>
<feature type="region of interest" description="Disordered" evidence="11">
    <location>
        <begin position="4014"/>
        <end position="4035"/>
    </location>
</feature>
<feature type="repeat" description="Xin" evidence="9">
    <location>
        <begin position="1093"/>
        <end position="1108"/>
    </location>
</feature>
<feature type="region of interest" description="Disordered" evidence="11">
    <location>
        <begin position="3728"/>
        <end position="3763"/>
    </location>
</feature>
<dbReference type="InterPro" id="IPR030072">
    <property type="entry name" value="XIRP1/XIRP2"/>
</dbReference>
<dbReference type="SMART" id="SM00132">
    <property type="entry name" value="LIM"/>
    <property type="match status" value="1"/>
</dbReference>
<feature type="compositionally biased region" description="Basic and acidic residues" evidence="11">
    <location>
        <begin position="4023"/>
        <end position="4035"/>
    </location>
</feature>
<feature type="region of interest" description="Disordered" evidence="11">
    <location>
        <begin position="3886"/>
        <end position="3911"/>
    </location>
</feature>
<keyword evidence="3" id="KW-0677">Repeat</keyword>
<evidence type="ECO:0000256" key="8">
    <source>
        <dbReference type="PROSITE-ProRule" id="PRU00125"/>
    </source>
</evidence>
<keyword evidence="6 8" id="KW-0440">LIM domain</keyword>
<feature type="compositionally biased region" description="Pro residues" evidence="11">
    <location>
        <begin position="3093"/>
        <end position="3105"/>
    </location>
</feature>
<feature type="repeat" description="Xin" evidence="9">
    <location>
        <begin position="840"/>
        <end position="855"/>
    </location>
</feature>
<evidence type="ECO:0000256" key="3">
    <source>
        <dbReference type="ARBA" id="ARBA00022737"/>
    </source>
</evidence>
<feature type="compositionally biased region" description="Basic and acidic residues" evidence="11">
    <location>
        <begin position="2440"/>
        <end position="2452"/>
    </location>
</feature>
<evidence type="ECO:0000256" key="4">
    <source>
        <dbReference type="ARBA" id="ARBA00022833"/>
    </source>
</evidence>
<organism evidence="13 14">
    <name type="scientific">Rangifer tarandus platyrhynchus</name>
    <name type="common">Svalbard reindeer</name>
    <dbReference type="NCBI Taxonomy" id="3082113"/>
    <lineage>
        <taxon>Eukaryota</taxon>
        <taxon>Metazoa</taxon>
        <taxon>Chordata</taxon>
        <taxon>Craniata</taxon>
        <taxon>Vertebrata</taxon>
        <taxon>Euteleostomi</taxon>
        <taxon>Mammalia</taxon>
        <taxon>Eutheria</taxon>
        <taxon>Laurasiatheria</taxon>
        <taxon>Artiodactyla</taxon>
        <taxon>Ruminantia</taxon>
        <taxon>Pecora</taxon>
        <taxon>Cervidae</taxon>
        <taxon>Odocoileinae</taxon>
        <taxon>Rangifer</taxon>
    </lineage>
</organism>
<feature type="compositionally biased region" description="Polar residues" evidence="11">
    <location>
        <begin position="3070"/>
        <end position="3079"/>
    </location>
</feature>
<dbReference type="EMBL" id="OX459949">
    <property type="protein sequence ID" value="CAI9155930.1"/>
    <property type="molecule type" value="Genomic_DNA"/>
</dbReference>
<feature type="region of interest" description="Disordered" evidence="11">
    <location>
        <begin position="2263"/>
        <end position="2293"/>
    </location>
</feature>
<dbReference type="PANTHER" id="PTHR22591">
    <property type="entry name" value="XIN"/>
    <property type="match status" value="1"/>
</dbReference>
<comment type="subcellular location">
    <subcellularLocation>
        <location evidence="1">Cell junction</location>
    </subcellularLocation>
</comment>
<feature type="region of interest" description="Disordered" evidence="11">
    <location>
        <begin position="390"/>
        <end position="464"/>
    </location>
</feature>
<keyword evidence="14" id="KW-1185">Reference proteome</keyword>
<dbReference type="Proteomes" id="UP001176941">
    <property type="component" value="Chromosome 13"/>
</dbReference>
<proteinExistence type="inferred from homology"/>
<feature type="compositionally biased region" description="Basic and acidic residues" evidence="11">
    <location>
        <begin position="2539"/>
        <end position="2549"/>
    </location>
</feature>
<feature type="compositionally biased region" description="Basic and acidic residues" evidence="11">
    <location>
        <begin position="3082"/>
        <end position="3092"/>
    </location>
</feature>
<feature type="repeat" description="Xin" evidence="9">
    <location>
        <begin position="1274"/>
        <end position="1289"/>
    </location>
</feature>
<feature type="repeat" description="Xin" evidence="9">
    <location>
        <begin position="1420"/>
        <end position="1435"/>
    </location>
</feature>
<feature type="compositionally biased region" description="Basic and acidic residues" evidence="11">
    <location>
        <begin position="162"/>
        <end position="190"/>
    </location>
</feature>
<feature type="domain" description="LIM zinc-binding" evidence="12">
    <location>
        <begin position="3502"/>
        <end position="3562"/>
    </location>
</feature>
<feature type="repeat" description="Xin" evidence="9">
    <location>
        <begin position="730"/>
        <end position="745"/>
    </location>
</feature>
<accession>A0ABN8Y4M7</accession>
<feature type="region of interest" description="Disordered" evidence="11">
    <location>
        <begin position="2855"/>
        <end position="2876"/>
    </location>
</feature>
<dbReference type="PANTHER" id="PTHR22591:SF1">
    <property type="entry name" value="XIN ACTIN-BINDING REPEAT-CONTAINING PROTEIN 2"/>
    <property type="match status" value="1"/>
</dbReference>
<feature type="region of interest" description="Disordered" evidence="11">
    <location>
        <begin position="119"/>
        <end position="210"/>
    </location>
</feature>
<feature type="compositionally biased region" description="Polar residues" evidence="11">
    <location>
        <begin position="2551"/>
        <end position="2564"/>
    </location>
</feature>
<feature type="repeat" description="Xin" evidence="9">
    <location>
        <begin position="1164"/>
        <end position="1179"/>
    </location>
</feature>
<evidence type="ECO:0000313" key="13">
    <source>
        <dbReference type="EMBL" id="CAI9155930.1"/>
    </source>
</evidence>
<evidence type="ECO:0000256" key="1">
    <source>
        <dbReference type="ARBA" id="ARBA00004282"/>
    </source>
</evidence>
<feature type="compositionally biased region" description="Basic and acidic residues" evidence="11">
    <location>
        <begin position="422"/>
        <end position="435"/>
    </location>
</feature>
<dbReference type="Pfam" id="PF00412">
    <property type="entry name" value="LIM"/>
    <property type="match status" value="1"/>
</dbReference>
<dbReference type="Gene3D" id="2.10.110.10">
    <property type="entry name" value="Cysteine Rich Protein"/>
    <property type="match status" value="1"/>
</dbReference>
<evidence type="ECO:0000256" key="9">
    <source>
        <dbReference type="PROSITE-ProRule" id="PRU00721"/>
    </source>
</evidence>
<feature type="repeat" description="Xin" evidence="9">
    <location>
        <begin position="615"/>
        <end position="630"/>
    </location>
</feature>
<feature type="repeat" description="Xin" evidence="9">
    <location>
        <begin position="1126"/>
        <end position="1141"/>
    </location>
</feature>
<evidence type="ECO:0000256" key="7">
    <source>
        <dbReference type="ARBA" id="ARBA00023203"/>
    </source>
</evidence>